<gene>
    <name evidence="1" type="ORF">Cspa_135p00400</name>
</gene>
<accession>M1M1V1</accession>
<sequence length="1252" mass="145013">MICLAEDYKEIRDTIKYTIKENSILHGIIPIGRIGVTGIELSNAYKRDTYKTTKENPYGTILFADIKVQGDRIKFTYTCMTGFHGDDSFEFLITYSDGTKQLRVIEIDVIKSFSNESVTNQYYEYYLDPEYNLVENNGIRSIEVNYNTEYKVSGKDLHPTKACLAVSDNSLSIESNLQTMNHVNTASKFTCSASTQTVVNAKVIRDDKSDNIESGKGNKIYAVPKVDITLTSKLPFNGTEYLILTFKDFEDKNDGEWSYGEEVINIIFNARKIDETETTYVIGQNTWTWDDKPNFKDTNIDFPKVPSNSFEKYESDFQDGNLLRNTDAHFEFNKYNNRTIRVGKNVPDCAVNLGFYYNTVASYNDTISIQETDTNSVGVKNVVKWISKRNLPEKNDDFFPSSIEFQGEENTEYHGYSGTLYRQYVDWDESLEIDQNPEYIEVYEQFRGTQNVRIPRIKKYDNGKKFGTLKYINSANEPYDFFKDSYNIFTIKGEGFVPRYWLISARYGGIISDKIPLYNGTAKYLGYVTKKDGLSNIDPEAEREFIMYADESGILHDIEGNDLIDDDLFYITDKFKDETPLYYKYKLKYRVYNNLGRDEYGNYKADNIKLVNENNMPLLDTYKYKVFLEPTKYADIFDAYIYTSFVPLAANPVYAMYDGIAQEAYTLKDEISPLDVKVGILEKISVIQAMDNHVEYEIKEAQGITLQTKVKMKDFNVIYDERRKIRIQYVISAGSIKTPPIEAEVLNKKYALYSEKDLFKNDNMIVSPKAVTGYLTAKSILLKYAGEDHREEIENAEVVKVGVDIDDFNSFLVRDKVILYTDPDGSGLIYARTYEDTGIKNTEDGVTRYNKSMDPDSIYQVVNGKIFKGYSVLCRNINKIRLCGPDETNPLKEWYPKFKYSYFKKVYENDDTQLIYSIPEFHSQVWGGYGSPYKDVKDEIPQYVGNNTVKTVHYPLYVKVNALGNPVNIEAYKVLHDGSLKQLTVESFNFKYGYIEFKNVISENDNILINYSYEELFFHYKGYYPLTDGKADKNKKMIDVNINPSKYCTYTDTSNEIQEEKQVYNLFNKTIYFFLRPMRQIEVKTNKVKEDKDQEFTIYHRFDTQEAEGSFDLLIGRLFVRHHASQKSTVLIDTRQRGGGIIEAMSDKLRQELEPESDYYLDIGTLDGKPYHENSVIVIRLDKRMLKINGGIYSRDDIENAVNRWCAYGMYPIIEYVDVVDDELMPQNTMKVNRKVVNALNFNPYITVKVID</sequence>
<protein>
    <submittedName>
        <fullName evidence="1">Virion structural protein</fullName>
    </submittedName>
</protein>
<dbReference type="RefSeq" id="WP_015395907.1">
    <property type="nucleotide sequence ID" value="NC_020292.1"/>
</dbReference>
<geneLocation type="plasmid" evidence="1 2">
    <name>Csp_135p</name>
</geneLocation>
<dbReference type="HOGENOM" id="CLU_265625_0_0_9"/>
<evidence type="ECO:0000313" key="2">
    <source>
        <dbReference type="Proteomes" id="UP000011728"/>
    </source>
</evidence>
<dbReference type="PATRIC" id="fig|931276.5.peg.5925"/>
<dbReference type="Proteomes" id="UP000011728">
    <property type="component" value="Plasmid Csp_135p"/>
</dbReference>
<reference evidence="1 2" key="1">
    <citation type="submission" date="2013-02" db="EMBL/GenBank/DDBJ databases">
        <title>Genome sequence of Clostridium saccharoperbutylacetonicum N1-4(HMT).</title>
        <authorList>
            <person name="Poehlein A."/>
            <person name="Daniel R."/>
        </authorList>
    </citation>
    <scope>NUCLEOTIDE SEQUENCE [LARGE SCALE GENOMIC DNA]</scope>
    <source>
        <strain evidence="2">N1-4(HMT)</strain>
        <plasmid evidence="2">Plasmid Csp_135p</plasmid>
    </source>
</reference>
<keyword evidence="1" id="KW-0614">Plasmid</keyword>
<dbReference type="EMBL" id="CP004122">
    <property type="protein sequence ID" value="AGF59600.1"/>
    <property type="molecule type" value="Genomic_DNA"/>
</dbReference>
<dbReference type="KEGG" id="csr:Cspa_135p00400"/>
<evidence type="ECO:0000313" key="1">
    <source>
        <dbReference type="EMBL" id="AGF59600.1"/>
    </source>
</evidence>
<proteinExistence type="predicted"/>
<organism evidence="1 2">
    <name type="scientific">Clostridium saccharoperbutylacetonicum N1-4(HMT)</name>
    <dbReference type="NCBI Taxonomy" id="931276"/>
    <lineage>
        <taxon>Bacteria</taxon>
        <taxon>Bacillati</taxon>
        <taxon>Bacillota</taxon>
        <taxon>Clostridia</taxon>
        <taxon>Eubacteriales</taxon>
        <taxon>Clostridiaceae</taxon>
        <taxon>Clostridium</taxon>
    </lineage>
</organism>
<name>M1M1V1_9CLOT</name>
<keyword evidence="2" id="KW-1185">Reference proteome</keyword>
<dbReference type="AlphaFoldDB" id="M1M1V1"/>